<feature type="domain" description="Aminopeptidase N-like N-terminal" evidence="3">
    <location>
        <begin position="41"/>
        <end position="225"/>
    </location>
</feature>
<dbReference type="GO" id="GO:0005615">
    <property type="term" value="C:extracellular space"/>
    <property type="evidence" value="ECO:0007669"/>
    <property type="project" value="TreeGrafter"/>
</dbReference>
<evidence type="ECO:0000313" key="4">
    <source>
        <dbReference type="EMBL" id="CAD9241626.1"/>
    </source>
</evidence>
<sequence length="955" mass="105362">MPNACSAGHGSELLFAGADGNGFTLDGAGTAHYPPSLPLEPKHIEIRAKLDVDARRFDACVAIKLAVGRTDSEAKLRAITLDAEQFHAIHHVSSSPVGVSSFHYDGHRLNVVFKAPLSQAAQPEETLTIEYTVLEPISGLHFSPRGGGSKYAATDHETERARYWLPCIDYPTVRTTFDFQVTTDESFTILASGRSVDVDPAGLGASEAGGKTERWVLDFPCPSYLYCFAIGDYSKAVFEPLDDGYRAASAAGTDDGSYEVAAFAAQCSDEDFRRIQAMPVEAYGPRALHDEAALSRTFGRTREMLVWLAGLLGRAVPWDKYYQFTFEGGVGGAMENVSLVSWSSVFVNDEQMATERGWLVDCVNIHEMAHTYFGDAVVMKGFAHAWLKEGWASYVESLWVEKEHGLDAAQCYMFMKRLQYLEEAKNRYTRAICTPRYDSAWNMFDAHLYPGGAWRLHMLRRMLGNKDFWTGVRSYLDTHWKGTADTHDFRRALERASSCGVSLDRFFEQWLFSSGYPALSLGVLYDAAMKTCSVSLEQVQQFRLPLSVEGDKGKLLFDLEIEVSVELEDNKWEHRVATLSSDASLGGKIVVQFTNLEKAPLQVVLDRDAKVLFDLSVATNAGTLFGEAMLRRMGLDNPISAWAKLNAASLLAKHCATNSAAKIILEMYHKESNWLVRRLLAEQLGASGTQAAMKGLCELLKQESDSRSLFGIVSALNNYRDPQVAAALQEFILESQTRAAKALALEALGGQRNTQHVSLLIQHAIDDDKNPWWAWVRRGAIAGLGASRSQEALDVLMRLATADAESGAEFQQARCERGGLCLTRVSIMAALGNAASWMPIRTRNEVADVLAGVVRSDSDAYVRRAAAAALSKMGDTDSCMTALNLFVKSGCVYQDKALAERFLRAARESRAGVGGRAHESMTALEKVVEKMEKEIKSLKDKVERFEQGASKQQKE</sequence>
<evidence type="ECO:0000259" key="2">
    <source>
        <dbReference type="Pfam" id="PF01433"/>
    </source>
</evidence>
<feature type="coiled-coil region" evidence="1">
    <location>
        <begin position="921"/>
        <end position="955"/>
    </location>
</feature>
<dbReference type="Gene3D" id="1.25.10.10">
    <property type="entry name" value="Leucine-rich Repeat Variant"/>
    <property type="match status" value="2"/>
</dbReference>
<dbReference type="SUPFAM" id="SSF63737">
    <property type="entry name" value="Leukotriene A4 hydrolase N-terminal domain"/>
    <property type="match status" value="1"/>
</dbReference>
<dbReference type="InterPro" id="IPR042097">
    <property type="entry name" value="Aminopeptidase_N-like_N_sf"/>
</dbReference>
<dbReference type="SUPFAM" id="SSF48371">
    <property type="entry name" value="ARM repeat"/>
    <property type="match status" value="1"/>
</dbReference>
<evidence type="ECO:0008006" key="5">
    <source>
        <dbReference type="Google" id="ProtNLM"/>
    </source>
</evidence>
<dbReference type="EMBL" id="HBGI01005176">
    <property type="protein sequence ID" value="CAD9241626.1"/>
    <property type="molecule type" value="Transcribed_RNA"/>
</dbReference>
<dbReference type="InterPro" id="IPR014782">
    <property type="entry name" value="Peptidase_M1_dom"/>
</dbReference>
<dbReference type="InterPro" id="IPR011989">
    <property type="entry name" value="ARM-like"/>
</dbReference>
<dbReference type="GO" id="GO:0005737">
    <property type="term" value="C:cytoplasm"/>
    <property type="evidence" value="ECO:0007669"/>
    <property type="project" value="TreeGrafter"/>
</dbReference>
<reference evidence="4" key="1">
    <citation type="submission" date="2021-01" db="EMBL/GenBank/DDBJ databases">
        <authorList>
            <person name="Corre E."/>
            <person name="Pelletier E."/>
            <person name="Niang G."/>
            <person name="Scheremetjew M."/>
            <person name="Finn R."/>
            <person name="Kale V."/>
            <person name="Holt S."/>
            <person name="Cochrane G."/>
            <person name="Meng A."/>
            <person name="Brown T."/>
            <person name="Cohen L."/>
        </authorList>
    </citation>
    <scope>NUCLEOTIDE SEQUENCE</scope>
    <source>
        <strain evidence="4">CCMP3124</strain>
    </source>
</reference>
<dbReference type="PANTHER" id="PTHR11533:SF299">
    <property type="entry name" value="AMINOPEPTIDASE"/>
    <property type="match status" value="1"/>
</dbReference>
<evidence type="ECO:0000259" key="3">
    <source>
        <dbReference type="Pfam" id="PF17900"/>
    </source>
</evidence>
<dbReference type="InterPro" id="IPR027268">
    <property type="entry name" value="Peptidase_M4/M1_CTD_sf"/>
</dbReference>
<dbReference type="SUPFAM" id="SSF55486">
    <property type="entry name" value="Metalloproteases ('zincins'), catalytic domain"/>
    <property type="match status" value="1"/>
</dbReference>
<dbReference type="SMART" id="SM00567">
    <property type="entry name" value="EZ_HEAT"/>
    <property type="match status" value="4"/>
</dbReference>
<feature type="domain" description="Peptidase M1 membrane alanine aminopeptidase" evidence="2">
    <location>
        <begin position="300"/>
        <end position="510"/>
    </location>
</feature>
<dbReference type="GO" id="GO:0016020">
    <property type="term" value="C:membrane"/>
    <property type="evidence" value="ECO:0007669"/>
    <property type="project" value="TreeGrafter"/>
</dbReference>
<gene>
    <name evidence="4" type="ORF">EAUS1353_LOCUS3366</name>
</gene>
<dbReference type="Gene3D" id="1.10.390.10">
    <property type="entry name" value="Neutral Protease Domain 2"/>
    <property type="match status" value="1"/>
</dbReference>
<dbReference type="GO" id="GO:0006508">
    <property type="term" value="P:proteolysis"/>
    <property type="evidence" value="ECO:0007669"/>
    <property type="project" value="TreeGrafter"/>
</dbReference>
<dbReference type="InterPro" id="IPR016024">
    <property type="entry name" value="ARM-type_fold"/>
</dbReference>
<dbReference type="Pfam" id="PF17900">
    <property type="entry name" value="Peptidase_M1_N"/>
    <property type="match status" value="1"/>
</dbReference>
<dbReference type="AlphaFoldDB" id="A0A7S1TQ81"/>
<dbReference type="GO" id="GO:0042277">
    <property type="term" value="F:peptide binding"/>
    <property type="evidence" value="ECO:0007669"/>
    <property type="project" value="TreeGrafter"/>
</dbReference>
<dbReference type="InterPro" id="IPR050344">
    <property type="entry name" value="Peptidase_M1_aminopeptidases"/>
</dbReference>
<dbReference type="Pfam" id="PF01433">
    <property type="entry name" value="Peptidase_M1"/>
    <property type="match status" value="1"/>
</dbReference>
<dbReference type="Gene3D" id="2.60.40.1730">
    <property type="entry name" value="tricorn interacting facor f3 domain"/>
    <property type="match status" value="1"/>
</dbReference>
<evidence type="ECO:0000256" key="1">
    <source>
        <dbReference type="SAM" id="Coils"/>
    </source>
</evidence>
<organism evidence="4">
    <name type="scientific">Erythrolobus australicus</name>
    <dbReference type="NCBI Taxonomy" id="1077150"/>
    <lineage>
        <taxon>Eukaryota</taxon>
        <taxon>Rhodophyta</taxon>
        <taxon>Bangiophyceae</taxon>
        <taxon>Porphyridiales</taxon>
        <taxon>Porphyridiaceae</taxon>
        <taxon>Erythrolobus</taxon>
    </lineage>
</organism>
<dbReference type="GO" id="GO:0070006">
    <property type="term" value="F:metalloaminopeptidase activity"/>
    <property type="evidence" value="ECO:0007669"/>
    <property type="project" value="TreeGrafter"/>
</dbReference>
<dbReference type="InterPro" id="IPR004155">
    <property type="entry name" value="PBS_lyase_HEAT"/>
</dbReference>
<dbReference type="PANTHER" id="PTHR11533">
    <property type="entry name" value="PROTEASE M1 ZINC METALLOPROTEASE"/>
    <property type="match status" value="1"/>
</dbReference>
<dbReference type="GO" id="GO:0008270">
    <property type="term" value="F:zinc ion binding"/>
    <property type="evidence" value="ECO:0007669"/>
    <property type="project" value="InterPro"/>
</dbReference>
<dbReference type="InterPro" id="IPR045357">
    <property type="entry name" value="Aminopeptidase_N-like_N"/>
</dbReference>
<protein>
    <recommendedName>
        <fullName evidence="5">Aminopeptidase</fullName>
    </recommendedName>
</protein>
<dbReference type="GO" id="GO:0043171">
    <property type="term" value="P:peptide catabolic process"/>
    <property type="evidence" value="ECO:0007669"/>
    <property type="project" value="TreeGrafter"/>
</dbReference>
<name>A0A7S1TQ81_9RHOD</name>
<proteinExistence type="predicted"/>
<keyword evidence="1" id="KW-0175">Coiled coil</keyword>
<dbReference type="Pfam" id="PF13646">
    <property type="entry name" value="HEAT_2"/>
    <property type="match status" value="1"/>
</dbReference>
<accession>A0A7S1TQ81</accession>